<feature type="transmembrane region" description="Helical" evidence="5">
    <location>
        <begin position="93"/>
        <end position="123"/>
    </location>
</feature>
<name>A0A9Q4C477_9EURY</name>
<dbReference type="InterPro" id="IPR050475">
    <property type="entry name" value="Prenyltransferase_related"/>
</dbReference>
<dbReference type="Proteomes" id="UP001149411">
    <property type="component" value="Unassembled WGS sequence"/>
</dbReference>
<dbReference type="PANTHER" id="PTHR42723">
    <property type="entry name" value="CHLOROPHYLL SYNTHASE"/>
    <property type="match status" value="1"/>
</dbReference>
<dbReference type="Gene3D" id="1.20.120.1780">
    <property type="entry name" value="UbiA prenyltransferase"/>
    <property type="match status" value="1"/>
</dbReference>
<feature type="transmembrane region" description="Helical" evidence="5">
    <location>
        <begin position="235"/>
        <end position="252"/>
    </location>
</feature>
<dbReference type="PANTHER" id="PTHR42723:SF1">
    <property type="entry name" value="CHLOROPHYLL SYNTHASE, CHLOROPLASTIC"/>
    <property type="match status" value="1"/>
</dbReference>
<sequence>MGKYARRLRLLVETSRPQFYFVPVYFYVSAFVILGSEITLPVAVQAVSLSFPLTLFINGVNDIYDTEADALDDLRKEGETVDDRFDDVSTLRLYLAVAAGVVLAASLPFGVQNTVFAGAMLFVGYVYSAPPLRLKERPPLDSLSNGVIAVALAFLLGVTTFADPAEVALWTYAKVVVLTLGIAAAHAYYAAVDYAPDKEAGLDTVATRYGRRTCVVSALVVVVLSYFVFAPELGVYFEVIVVYIVALLVYALRDPEPERMHRAAKLIYPGFIVAVLLFIAFDAEPVRVSLEALGIEFAVGGYGQ</sequence>
<dbReference type="EMBL" id="RKLV01000004">
    <property type="protein sequence ID" value="MCX2818777.1"/>
    <property type="molecule type" value="Genomic_DNA"/>
</dbReference>
<proteinExistence type="predicted"/>
<evidence type="ECO:0000256" key="2">
    <source>
        <dbReference type="ARBA" id="ARBA00022692"/>
    </source>
</evidence>
<evidence type="ECO:0000256" key="1">
    <source>
        <dbReference type="ARBA" id="ARBA00004651"/>
    </source>
</evidence>
<feature type="transmembrane region" description="Helical" evidence="5">
    <location>
        <begin position="143"/>
        <end position="162"/>
    </location>
</feature>
<evidence type="ECO:0000313" key="7">
    <source>
        <dbReference type="Proteomes" id="UP001149411"/>
    </source>
</evidence>
<evidence type="ECO:0000256" key="4">
    <source>
        <dbReference type="ARBA" id="ARBA00023136"/>
    </source>
</evidence>
<keyword evidence="4 5" id="KW-0472">Membrane</keyword>
<keyword evidence="3 5" id="KW-1133">Transmembrane helix</keyword>
<protein>
    <submittedName>
        <fullName evidence="6">UbiA family prenyltransferase</fullName>
    </submittedName>
</protein>
<reference evidence="6" key="1">
    <citation type="submission" date="2022-09" db="EMBL/GenBank/DDBJ databases">
        <title>Haloadaptaus new haloarchaeum isolated from saline soil.</title>
        <authorList>
            <person name="Duran-Viseras A."/>
            <person name="Sanchez-Porro C."/>
            <person name="Ventosa A."/>
        </authorList>
    </citation>
    <scope>NUCLEOTIDE SEQUENCE</scope>
    <source>
        <strain evidence="6">F3-133</strain>
    </source>
</reference>
<dbReference type="Pfam" id="PF01040">
    <property type="entry name" value="UbiA"/>
    <property type="match status" value="1"/>
</dbReference>
<dbReference type="AlphaFoldDB" id="A0A9Q4C477"/>
<evidence type="ECO:0000313" key="6">
    <source>
        <dbReference type="EMBL" id="MCX2818777.1"/>
    </source>
</evidence>
<organism evidence="6 7">
    <name type="scientific">Halorutilus salinus</name>
    <dbReference type="NCBI Taxonomy" id="2487751"/>
    <lineage>
        <taxon>Archaea</taxon>
        <taxon>Methanobacteriati</taxon>
        <taxon>Methanobacteriota</taxon>
        <taxon>Stenosarchaea group</taxon>
        <taxon>Halobacteria</taxon>
        <taxon>Halorutilales</taxon>
        <taxon>Halorutilaceae</taxon>
        <taxon>Halorutilus</taxon>
    </lineage>
</organism>
<evidence type="ECO:0000256" key="5">
    <source>
        <dbReference type="SAM" id="Phobius"/>
    </source>
</evidence>
<dbReference type="GO" id="GO:0005886">
    <property type="term" value="C:plasma membrane"/>
    <property type="evidence" value="ECO:0007669"/>
    <property type="project" value="UniProtKB-SubCell"/>
</dbReference>
<gene>
    <name evidence="6" type="ORF">EGH25_05355</name>
</gene>
<comment type="caution">
    <text evidence="6">The sequence shown here is derived from an EMBL/GenBank/DDBJ whole genome shotgun (WGS) entry which is preliminary data.</text>
</comment>
<dbReference type="RefSeq" id="WP_266086617.1">
    <property type="nucleotide sequence ID" value="NZ_RKLV01000004.1"/>
</dbReference>
<dbReference type="InterPro" id="IPR044878">
    <property type="entry name" value="UbiA_sf"/>
</dbReference>
<keyword evidence="2 5" id="KW-0812">Transmembrane</keyword>
<dbReference type="Gene3D" id="1.10.357.140">
    <property type="entry name" value="UbiA prenyltransferase"/>
    <property type="match status" value="1"/>
</dbReference>
<feature type="transmembrane region" description="Helical" evidence="5">
    <location>
        <begin position="209"/>
        <end position="229"/>
    </location>
</feature>
<evidence type="ECO:0000256" key="3">
    <source>
        <dbReference type="ARBA" id="ARBA00022989"/>
    </source>
</evidence>
<accession>A0A9Q4C477</accession>
<dbReference type="InterPro" id="IPR000537">
    <property type="entry name" value="UbiA_prenyltransferase"/>
</dbReference>
<feature type="transmembrane region" description="Helical" evidence="5">
    <location>
        <begin position="264"/>
        <end position="281"/>
    </location>
</feature>
<feature type="transmembrane region" description="Helical" evidence="5">
    <location>
        <begin position="20"/>
        <end position="44"/>
    </location>
</feature>
<comment type="subcellular location">
    <subcellularLocation>
        <location evidence="1">Cell membrane</location>
        <topology evidence="1">Multi-pass membrane protein</topology>
    </subcellularLocation>
</comment>
<feature type="transmembrane region" description="Helical" evidence="5">
    <location>
        <begin position="168"/>
        <end position="189"/>
    </location>
</feature>
<keyword evidence="7" id="KW-1185">Reference proteome</keyword>
<dbReference type="GO" id="GO:0016765">
    <property type="term" value="F:transferase activity, transferring alkyl or aryl (other than methyl) groups"/>
    <property type="evidence" value="ECO:0007669"/>
    <property type="project" value="InterPro"/>
</dbReference>